<dbReference type="Gene3D" id="3.40.630.30">
    <property type="match status" value="1"/>
</dbReference>
<gene>
    <name evidence="3" type="ORF">I0C86_28740</name>
</gene>
<organism evidence="3 4">
    <name type="scientific">Plantactinospora alkalitolerans</name>
    <dbReference type="NCBI Taxonomy" id="2789879"/>
    <lineage>
        <taxon>Bacteria</taxon>
        <taxon>Bacillati</taxon>
        <taxon>Actinomycetota</taxon>
        <taxon>Actinomycetes</taxon>
        <taxon>Micromonosporales</taxon>
        <taxon>Micromonosporaceae</taxon>
        <taxon>Plantactinospora</taxon>
    </lineage>
</organism>
<dbReference type="CDD" id="cd04301">
    <property type="entry name" value="NAT_SF"/>
    <property type="match status" value="1"/>
</dbReference>
<dbReference type="PANTHER" id="PTHR43233">
    <property type="entry name" value="FAMILY N-ACETYLTRANSFERASE, PUTATIVE (AFU_ORTHOLOGUE AFUA_6G03350)-RELATED"/>
    <property type="match status" value="1"/>
</dbReference>
<dbReference type="InterPro" id="IPR000182">
    <property type="entry name" value="GNAT_dom"/>
</dbReference>
<name>A0ABS0H3N7_9ACTN</name>
<keyword evidence="4" id="KW-1185">Reference proteome</keyword>
<evidence type="ECO:0000313" key="4">
    <source>
        <dbReference type="Proteomes" id="UP000638560"/>
    </source>
</evidence>
<feature type="region of interest" description="Disordered" evidence="1">
    <location>
        <begin position="147"/>
        <end position="166"/>
    </location>
</feature>
<evidence type="ECO:0000259" key="2">
    <source>
        <dbReference type="PROSITE" id="PS51186"/>
    </source>
</evidence>
<sequence length="166" mass="18146">MLSMKRDDGYELSGDRLRLDLDRVHHWLSTDAYWALGRPRDMLLRAIDGSTVYGVYAPDGGPQVAFARVVTDGATFAWLCDVYVDPARRGHGLGRWLVGAIRDDLADRGVRRILLATLDAHGVYTPVGFAPLADPTLWMELDQRKSQVTPLTGKGPDPGGALTVGS</sequence>
<protein>
    <submittedName>
        <fullName evidence="3">GNAT family N-acetyltransferase</fullName>
    </submittedName>
</protein>
<dbReference type="PANTHER" id="PTHR43233:SF1">
    <property type="entry name" value="FAMILY N-ACETYLTRANSFERASE, PUTATIVE (AFU_ORTHOLOGUE AFUA_6G03350)-RELATED"/>
    <property type="match status" value="1"/>
</dbReference>
<dbReference type="Pfam" id="PF00583">
    <property type="entry name" value="Acetyltransf_1"/>
    <property type="match status" value="1"/>
</dbReference>
<dbReference type="EMBL" id="JADPUN010000254">
    <property type="protein sequence ID" value="MBF9132916.1"/>
    <property type="molecule type" value="Genomic_DNA"/>
</dbReference>
<evidence type="ECO:0000256" key="1">
    <source>
        <dbReference type="SAM" id="MobiDB-lite"/>
    </source>
</evidence>
<feature type="domain" description="N-acetyltransferase" evidence="2">
    <location>
        <begin position="10"/>
        <end position="144"/>
    </location>
</feature>
<reference evidence="3 4" key="1">
    <citation type="submission" date="2020-11" db="EMBL/GenBank/DDBJ databases">
        <title>A novel isolate from a Black sea contaminated sediment with potential to produce alkanes: Plantactinospora alkalitolerans sp. nov.</title>
        <authorList>
            <person name="Carro L."/>
            <person name="Veyisoglu A."/>
            <person name="Guven K."/>
            <person name="Schumann P."/>
            <person name="Klenk H.-P."/>
            <person name="Sahin N."/>
        </authorList>
    </citation>
    <scope>NUCLEOTIDE SEQUENCE [LARGE SCALE GENOMIC DNA]</scope>
    <source>
        <strain evidence="3 4">S1510</strain>
    </source>
</reference>
<dbReference type="InterPro" id="IPR053144">
    <property type="entry name" value="Acetyltransferase_Butenolide"/>
</dbReference>
<evidence type="ECO:0000313" key="3">
    <source>
        <dbReference type="EMBL" id="MBF9132916.1"/>
    </source>
</evidence>
<proteinExistence type="predicted"/>
<dbReference type="RefSeq" id="WP_196204437.1">
    <property type="nucleotide sequence ID" value="NZ_JADPUN010000254.1"/>
</dbReference>
<dbReference type="InterPro" id="IPR016181">
    <property type="entry name" value="Acyl_CoA_acyltransferase"/>
</dbReference>
<dbReference type="Proteomes" id="UP000638560">
    <property type="component" value="Unassembled WGS sequence"/>
</dbReference>
<dbReference type="PROSITE" id="PS51186">
    <property type="entry name" value="GNAT"/>
    <property type="match status" value="1"/>
</dbReference>
<comment type="caution">
    <text evidence="3">The sequence shown here is derived from an EMBL/GenBank/DDBJ whole genome shotgun (WGS) entry which is preliminary data.</text>
</comment>
<dbReference type="SUPFAM" id="SSF55729">
    <property type="entry name" value="Acyl-CoA N-acyltransferases (Nat)"/>
    <property type="match status" value="1"/>
</dbReference>
<accession>A0ABS0H3N7</accession>